<name>A0A917ZRU4_9ACTN</name>
<evidence type="ECO:0000256" key="1">
    <source>
        <dbReference type="SAM" id="MobiDB-lite"/>
    </source>
</evidence>
<proteinExistence type="predicted"/>
<evidence type="ECO:0000313" key="2">
    <source>
        <dbReference type="EMBL" id="GGO90165.1"/>
    </source>
</evidence>
<feature type="region of interest" description="Disordered" evidence="1">
    <location>
        <begin position="48"/>
        <end position="77"/>
    </location>
</feature>
<gene>
    <name evidence="2" type="ORF">GCM10012280_35060</name>
</gene>
<protein>
    <submittedName>
        <fullName evidence="2">Uncharacterized protein</fullName>
    </submittedName>
</protein>
<organism evidence="2 3">
    <name type="scientific">Wenjunlia tyrosinilytica</name>
    <dbReference type="NCBI Taxonomy" id="1544741"/>
    <lineage>
        <taxon>Bacteria</taxon>
        <taxon>Bacillati</taxon>
        <taxon>Actinomycetota</taxon>
        <taxon>Actinomycetes</taxon>
        <taxon>Kitasatosporales</taxon>
        <taxon>Streptomycetaceae</taxon>
        <taxon>Wenjunlia</taxon>
    </lineage>
</organism>
<feature type="region of interest" description="Disordered" evidence="1">
    <location>
        <begin position="9"/>
        <end position="35"/>
    </location>
</feature>
<reference evidence="2" key="2">
    <citation type="submission" date="2020-09" db="EMBL/GenBank/DDBJ databases">
        <authorList>
            <person name="Sun Q."/>
            <person name="Zhou Y."/>
        </authorList>
    </citation>
    <scope>NUCLEOTIDE SEQUENCE</scope>
    <source>
        <strain evidence="2">CGMCC 4.7201</strain>
    </source>
</reference>
<dbReference type="AlphaFoldDB" id="A0A917ZRU4"/>
<reference evidence="2" key="1">
    <citation type="journal article" date="2014" name="Int. J. Syst. Evol. Microbiol.">
        <title>Complete genome sequence of Corynebacterium casei LMG S-19264T (=DSM 44701T), isolated from a smear-ripened cheese.</title>
        <authorList>
            <consortium name="US DOE Joint Genome Institute (JGI-PGF)"/>
            <person name="Walter F."/>
            <person name="Albersmeier A."/>
            <person name="Kalinowski J."/>
            <person name="Ruckert C."/>
        </authorList>
    </citation>
    <scope>NUCLEOTIDE SEQUENCE</scope>
    <source>
        <strain evidence="2">CGMCC 4.7201</strain>
    </source>
</reference>
<sequence length="77" mass="7814">MVEIHRCIVRGHSVTDPSDPSDPSNPSDLVDPPAPVDLVDLVDLTCSSPSHLGGAARPGLAVKHAGPGTSVPGPASW</sequence>
<evidence type="ECO:0000313" key="3">
    <source>
        <dbReference type="Proteomes" id="UP000641932"/>
    </source>
</evidence>
<dbReference type="EMBL" id="BMMS01000014">
    <property type="protein sequence ID" value="GGO90165.1"/>
    <property type="molecule type" value="Genomic_DNA"/>
</dbReference>
<comment type="caution">
    <text evidence="2">The sequence shown here is derived from an EMBL/GenBank/DDBJ whole genome shotgun (WGS) entry which is preliminary data.</text>
</comment>
<accession>A0A917ZRU4</accession>
<feature type="compositionally biased region" description="Low complexity" evidence="1">
    <location>
        <begin position="14"/>
        <end position="31"/>
    </location>
</feature>
<dbReference type="Proteomes" id="UP000641932">
    <property type="component" value="Unassembled WGS sequence"/>
</dbReference>
<keyword evidence="3" id="KW-1185">Reference proteome</keyword>